<evidence type="ECO:0000313" key="2">
    <source>
        <dbReference type="EMBL" id="ADV66272.1"/>
    </source>
</evidence>
<name>E8U5D3_DEIML</name>
<dbReference type="STRING" id="709986.Deima_0615"/>
<dbReference type="EMBL" id="CP002454">
    <property type="protein sequence ID" value="ADV66272.1"/>
    <property type="molecule type" value="Genomic_DNA"/>
</dbReference>
<keyword evidence="1" id="KW-0472">Membrane</keyword>
<organism evidence="2 3">
    <name type="scientific">Deinococcus maricopensis (strain DSM 21211 / LMG 22137 / NRRL B-23946 / LB-34)</name>
    <dbReference type="NCBI Taxonomy" id="709986"/>
    <lineage>
        <taxon>Bacteria</taxon>
        <taxon>Thermotogati</taxon>
        <taxon>Deinococcota</taxon>
        <taxon>Deinococci</taxon>
        <taxon>Deinococcales</taxon>
        <taxon>Deinococcaceae</taxon>
        <taxon>Deinococcus</taxon>
    </lineage>
</organism>
<dbReference type="Proteomes" id="UP000008635">
    <property type="component" value="Chromosome"/>
</dbReference>
<sequence>MRAFVGLGRYPERPRALRALRAAFGWSFAVPAVPALLVSVFVRPALTFSGLELGLLLALAVGCAAACFWLAARAYRAEPGLGSAVAASIQVAFAPLVPFLLGCAALRVPWALAALWGLAAVVFAVAFARLPAWAGPYPRPPGA</sequence>
<keyword evidence="3" id="KW-1185">Reference proteome</keyword>
<dbReference type="HOGENOM" id="CLU_1802962_0_0_0"/>
<feature type="transmembrane region" description="Helical" evidence="1">
    <location>
        <begin position="108"/>
        <end position="130"/>
    </location>
</feature>
<feature type="transmembrane region" description="Helical" evidence="1">
    <location>
        <begin position="53"/>
        <end position="72"/>
    </location>
</feature>
<dbReference type="KEGG" id="dmr:Deima_0615"/>
<keyword evidence="1" id="KW-1133">Transmembrane helix</keyword>
<dbReference type="AlphaFoldDB" id="E8U5D3"/>
<dbReference type="RefSeq" id="WP_013555777.1">
    <property type="nucleotide sequence ID" value="NC_014958.1"/>
</dbReference>
<evidence type="ECO:0000313" key="3">
    <source>
        <dbReference type="Proteomes" id="UP000008635"/>
    </source>
</evidence>
<accession>E8U5D3</accession>
<feature type="transmembrane region" description="Helical" evidence="1">
    <location>
        <begin position="84"/>
        <end position="102"/>
    </location>
</feature>
<gene>
    <name evidence="2" type="ordered locus">Deima_0615</name>
</gene>
<evidence type="ECO:0000256" key="1">
    <source>
        <dbReference type="SAM" id="Phobius"/>
    </source>
</evidence>
<feature type="transmembrane region" description="Helical" evidence="1">
    <location>
        <begin position="20"/>
        <end position="41"/>
    </location>
</feature>
<proteinExistence type="predicted"/>
<protein>
    <submittedName>
        <fullName evidence="2">Uncharacterized protein</fullName>
    </submittedName>
</protein>
<keyword evidence="1" id="KW-0812">Transmembrane</keyword>
<reference evidence="2 3" key="1">
    <citation type="journal article" date="2011" name="Stand. Genomic Sci.">
        <title>Complete genome sequence of Deinococcus maricopensis type strain (LB-34).</title>
        <authorList>
            <person name="Pukall R."/>
            <person name="Zeytun A."/>
            <person name="Lucas S."/>
            <person name="Lapidus A."/>
            <person name="Hammon N."/>
            <person name="Deshpande S."/>
            <person name="Nolan M."/>
            <person name="Cheng J.F."/>
            <person name="Pitluck S."/>
            <person name="Liolios K."/>
            <person name="Pagani I."/>
            <person name="Mikhailova N."/>
            <person name="Ivanova N."/>
            <person name="Mavromatis K."/>
            <person name="Pati A."/>
            <person name="Tapia R."/>
            <person name="Han C."/>
            <person name="Goodwin L."/>
            <person name="Chen A."/>
            <person name="Palaniappan K."/>
            <person name="Land M."/>
            <person name="Hauser L."/>
            <person name="Chang Y.J."/>
            <person name="Jeffries C.D."/>
            <person name="Brambilla E.M."/>
            <person name="Rohde M."/>
            <person name="Goker M."/>
            <person name="Detter J.C."/>
            <person name="Woyke T."/>
            <person name="Bristow J."/>
            <person name="Eisen J.A."/>
            <person name="Markowitz V."/>
            <person name="Hugenholtz P."/>
            <person name="Kyrpides N.C."/>
            <person name="Klenk H.P."/>
        </authorList>
    </citation>
    <scope>NUCLEOTIDE SEQUENCE [LARGE SCALE GENOMIC DNA]</scope>
    <source>
        <strain evidence="3">DSM 21211 / LMG 22137 / NRRL B-23946 / LB-34</strain>
    </source>
</reference>
<reference evidence="3" key="2">
    <citation type="submission" date="2011-01" db="EMBL/GenBank/DDBJ databases">
        <title>The complete genome of Deinococcus maricopensis DSM 21211.</title>
        <authorList>
            <consortium name="US DOE Joint Genome Institute (JGI-PGF)"/>
            <person name="Lucas S."/>
            <person name="Copeland A."/>
            <person name="Lapidus A."/>
            <person name="Goodwin L."/>
            <person name="Pitluck S."/>
            <person name="Kyrpides N."/>
            <person name="Mavromatis K."/>
            <person name="Pagani I."/>
            <person name="Ivanova N."/>
            <person name="Ovchinnikova G."/>
            <person name="Zeytun A."/>
            <person name="Detter J.C."/>
            <person name="Han C."/>
            <person name="Land M."/>
            <person name="Hauser L."/>
            <person name="Markowitz V."/>
            <person name="Cheng J.-F."/>
            <person name="Hugenholtz P."/>
            <person name="Woyke T."/>
            <person name="Wu D."/>
            <person name="Pukall R."/>
            <person name="Gehrich-Schroeter G."/>
            <person name="Brambilla E."/>
            <person name="Klenk H.-P."/>
            <person name="Eisen J.A."/>
        </authorList>
    </citation>
    <scope>NUCLEOTIDE SEQUENCE [LARGE SCALE GENOMIC DNA]</scope>
    <source>
        <strain evidence="3">DSM 21211 / LMG 22137 / NRRL B-23946 / LB-34</strain>
    </source>
</reference>